<comment type="caution">
    <text evidence="1">The sequence shown here is derived from an EMBL/GenBank/DDBJ whole genome shotgun (WGS) entry which is preliminary data.</text>
</comment>
<reference evidence="1" key="1">
    <citation type="submission" date="2016-08" db="EMBL/GenBank/DDBJ databases">
        <authorList>
            <person name="Ngugi D.K."/>
            <person name="Miyake S."/>
            <person name="Stingl U."/>
        </authorList>
    </citation>
    <scope>NUCLEOTIDE SEQUENCE</scope>
    <source>
        <strain evidence="1">SCG-B11WGA-EpuloA1</strain>
    </source>
</reference>
<accession>A0ACC8XFH8</accession>
<organism evidence="1 2">
    <name type="scientific">Candidatus Epulonipiscium fishelsonii</name>
    <dbReference type="NCBI Taxonomy" id="77094"/>
    <lineage>
        <taxon>Bacteria</taxon>
        <taxon>Bacillati</taxon>
        <taxon>Bacillota</taxon>
        <taxon>Clostridia</taxon>
        <taxon>Lachnospirales</taxon>
        <taxon>Lachnospiraceae</taxon>
        <taxon>Candidatus Epulonipiscium</taxon>
    </lineage>
</organism>
<evidence type="ECO:0000313" key="1">
    <source>
        <dbReference type="EMBL" id="ONI41883.1"/>
    </source>
</evidence>
<dbReference type="Proteomes" id="UP000188605">
    <property type="component" value="Unassembled WGS sequence"/>
</dbReference>
<protein>
    <submittedName>
        <fullName evidence="1">Uncharacterized protein</fullName>
    </submittedName>
</protein>
<dbReference type="EMBL" id="LJDB01000026">
    <property type="protein sequence ID" value="ONI41883.1"/>
    <property type="molecule type" value="Genomic_DNA"/>
</dbReference>
<keyword evidence="2" id="KW-1185">Reference proteome</keyword>
<name>A0ACC8XFH8_9FIRM</name>
<gene>
    <name evidence="1" type="ORF">AN396_02795</name>
</gene>
<evidence type="ECO:0000313" key="2">
    <source>
        <dbReference type="Proteomes" id="UP000188605"/>
    </source>
</evidence>
<sequence length="296" mass="34640">MKDSDWEILYELYKLPNITKVANKLYISQPSLSKRIQIIEENFKIQILTRTSKGIEFTEAGNMLALKAEQYMKFIKEVNSEISDLKNNENNVINIACSYTYNKQYLPQILSNYLKDNPSVNFAVVTDESSALFKKVCDKEVDVGFVRGTYHANIYQKKICTTKAYLVTKRHFSREKLLHLRKIEYKCSDKTKITLDNWIDNNLNNNVPIINAGYVDVALEYVYNNLGYTCCFLDDNYLNIYNLVLTPLFDEDGEYITRHTWFIYNPAKKLSTCTKNFIDYIENDIINNDESNMHNF</sequence>
<proteinExistence type="predicted"/>